<name>X0TWJ3_9ZZZZ</name>
<sequence>ARDIYSQYSQELIKDPTGSEEGTEHVIRGGSFKSRAENVRCATRDYTKTEKWLMTDPQMPKSIWWYSDCNHVGFRVVCEGKAL</sequence>
<dbReference type="EMBL" id="BARS01017424">
    <property type="protein sequence ID" value="GAF97649.1"/>
    <property type="molecule type" value="Genomic_DNA"/>
</dbReference>
<evidence type="ECO:0000313" key="1">
    <source>
        <dbReference type="EMBL" id="GAF97649.1"/>
    </source>
</evidence>
<feature type="non-terminal residue" evidence="1">
    <location>
        <position position="1"/>
    </location>
</feature>
<reference evidence="1" key="1">
    <citation type="journal article" date="2014" name="Front. Microbiol.">
        <title>High frequency of phylogenetically diverse reductive dehalogenase-homologous genes in deep subseafloor sedimentary metagenomes.</title>
        <authorList>
            <person name="Kawai M."/>
            <person name="Futagami T."/>
            <person name="Toyoda A."/>
            <person name="Takaki Y."/>
            <person name="Nishi S."/>
            <person name="Hori S."/>
            <person name="Arai W."/>
            <person name="Tsubouchi T."/>
            <person name="Morono Y."/>
            <person name="Uchiyama I."/>
            <person name="Ito T."/>
            <person name="Fujiyama A."/>
            <person name="Inagaki F."/>
            <person name="Takami H."/>
        </authorList>
    </citation>
    <scope>NUCLEOTIDE SEQUENCE</scope>
    <source>
        <strain evidence="1">Expedition CK06-06</strain>
    </source>
</reference>
<gene>
    <name evidence="1" type="ORF">S01H1_28499</name>
</gene>
<dbReference type="SUPFAM" id="SSF56436">
    <property type="entry name" value="C-type lectin-like"/>
    <property type="match status" value="1"/>
</dbReference>
<dbReference type="Gene3D" id="3.90.1580.10">
    <property type="entry name" value="paralog of FGE (formylglycine-generating enzyme)"/>
    <property type="match status" value="1"/>
</dbReference>
<organism evidence="1">
    <name type="scientific">marine sediment metagenome</name>
    <dbReference type="NCBI Taxonomy" id="412755"/>
    <lineage>
        <taxon>unclassified sequences</taxon>
        <taxon>metagenomes</taxon>
        <taxon>ecological metagenomes</taxon>
    </lineage>
</organism>
<evidence type="ECO:0008006" key="2">
    <source>
        <dbReference type="Google" id="ProtNLM"/>
    </source>
</evidence>
<dbReference type="InterPro" id="IPR042095">
    <property type="entry name" value="SUMF_sf"/>
</dbReference>
<comment type="caution">
    <text evidence="1">The sequence shown here is derived from an EMBL/GenBank/DDBJ whole genome shotgun (WGS) entry which is preliminary data.</text>
</comment>
<dbReference type="InterPro" id="IPR016187">
    <property type="entry name" value="CTDL_fold"/>
</dbReference>
<proteinExistence type="predicted"/>
<protein>
    <recommendedName>
        <fullName evidence="2">Sulfatase-modifying factor enzyme domain-containing protein</fullName>
    </recommendedName>
</protein>
<dbReference type="AlphaFoldDB" id="X0TWJ3"/>
<accession>X0TWJ3</accession>